<dbReference type="PANTHER" id="PTHR46268">
    <property type="entry name" value="STRESS RESPONSE PROTEIN NHAX"/>
    <property type="match status" value="1"/>
</dbReference>
<protein>
    <submittedName>
        <fullName evidence="3">Universal stress protein</fullName>
    </submittedName>
</protein>
<organism evidence="3 4">
    <name type="scientific">Ulvibacterium marinum</name>
    <dbReference type="NCBI Taxonomy" id="2419782"/>
    <lineage>
        <taxon>Bacteria</taxon>
        <taxon>Pseudomonadati</taxon>
        <taxon>Bacteroidota</taxon>
        <taxon>Flavobacteriia</taxon>
        <taxon>Flavobacteriales</taxon>
        <taxon>Flavobacteriaceae</taxon>
        <taxon>Ulvibacterium</taxon>
    </lineage>
</organism>
<accession>A0A3B0CAR5</accession>
<dbReference type="EMBL" id="RBCJ01000002">
    <property type="protein sequence ID" value="RKN81734.1"/>
    <property type="molecule type" value="Genomic_DNA"/>
</dbReference>
<evidence type="ECO:0000259" key="2">
    <source>
        <dbReference type="Pfam" id="PF00582"/>
    </source>
</evidence>
<dbReference type="AlphaFoldDB" id="A0A3B0CAR5"/>
<gene>
    <name evidence="3" type="ORF">D7Z94_12620</name>
</gene>
<proteinExistence type="inferred from homology"/>
<sequence length="281" mass="32769">MRKILVPTDFSENAFNALKYACSVFKYEKSEIFIVHAYADEVYEKETSIKRSFLEKLKETTLKHSEEYLKSILLKIKTNFPNPKHSYKTISAFGSLTDEVNDLVNREDMDIVVMGTRGETNDRKIIFGTNTLQVLKYVSCPVLAIPEGYEYQAPKEVLFPTDYMVPYKRRELKLLCEITGSFRSTIHLLYINPVKKLSLRQEDNQQFLKGCLSKAKLMFETVSEKDKTMAITKYIVHKDIDMLVLVNSRHSYLEDILYQSTIDRIGLHIKIPFMVMQNLFR</sequence>
<dbReference type="OrthoDB" id="9788959at2"/>
<dbReference type="Pfam" id="PF00582">
    <property type="entry name" value="Usp"/>
    <property type="match status" value="1"/>
</dbReference>
<evidence type="ECO:0000256" key="1">
    <source>
        <dbReference type="ARBA" id="ARBA00008791"/>
    </source>
</evidence>
<feature type="domain" description="UspA" evidence="2">
    <location>
        <begin position="1"/>
        <end position="146"/>
    </location>
</feature>
<name>A0A3B0CAR5_9FLAO</name>
<dbReference type="PRINTS" id="PR01438">
    <property type="entry name" value="UNVRSLSTRESS"/>
</dbReference>
<evidence type="ECO:0000313" key="3">
    <source>
        <dbReference type="EMBL" id="RKN81734.1"/>
    </source>
</evidence>
<reference evidence="3 4" key="1">
    <citation type="submission" date="2018-10" db="EMBL/GenBank/DDBJ databases">
        <title>Ulvibacterium marinum gen. nov., sp. nov., a novel marine bacterium of the family Flavobacteriaceae, isolated from a culture of the green alga Ulva prolifera.</title>
        <authorList>
            <person name="Zhang Z."/>
        </authorList>
    </citation>
    <scope>NUCLEOTIDE SEQUENCE [LARGE SCALE GENOMIC DNA]</scope>
    <source>
        <strain evidence="3 4">CCMM003</strain>
    </source>
</reference>
<keyword evidence="4" id="KW-1185">Reference proteome</keyword>
<comment type="caution">
    <text evidence="3">The sequence shown here is derived from an EMBL/GenBank/DDBJ whole genome shotgun (WGS) entry which is preliminary data.</text>
</comment>
<dbReference type="SUPFAM" id="SSF52402">
    <property type="entry name" value="Adenine nucleotide alpha hydrolases-like"/>
    <property type="match status" value="2"/>
</dbReference>
<evidence type="ECO:0000313" key="4">
    <source>
        <dbReference type="Proteomes" id="UP000276603"/>
    </source>
</evidence>
<dbReference type="Gene3D" id="3.40.50.620">
    <property type="entry name" value="HUPs"/>
    <property type="match status" value="2"/>
</dbReference>
<dbReference type="InterPro" id="IPR006016">
    <property type="entry name" value="UspA"/>
</dbReference>
<dbReference type="InterPro" id="IPR006015">
    <property type="entry name" value="Universal_stress_UspA"/>
</dbReference>
<dbReference type="Proteomes" id="UP000276603">
    <property type="component" value="Unassembled WGS sequence"/>
</dbReference>
<comment type="similarity">
    <text evidence="1">Belongs to the universal stress protein A family.</text>
</comment>
<dbReference type="RefSeq" id="WP_120711887.1">
    <property type="nucleotide sequence ID" value="NZ_RBCJ01000002.1"/>
</dbReference>
<dbReference type="CDD" id="cd00293">
    <property type="entry name" value="USP-like"/>
    <property type="match status" value="1"/>
</dbReference>
<dbReference type="InterPro" id="IPR014729">
    <property type="entry name" value="Rossmann-like_a/b/a_fold"/>
</dbReference>
<dbReference type="PANTHER" id="PTHR46268:SF6">
    <property type="entry name" value="UNIVERSAL STRESS PROTEIN UP12"/>
    <property type="match status" value="1"/>
</dbReference>